<dbReference type="EMBL" id="MT142749">
    <property type="protein sequence ID" value="QJA88046.1"/>
    <property type="molecule type" value="Genomic_DNA"/>
</dbReference>
<name>A0A6M3L0M7_9ZZZZ</name>
<protein>
    <submittedName>
        <fullName evidence="1">Putative ATPase domain containing protein</fullName>
    </submittedName>
</protein>
<proteinExistence type="predicted"/>
<accession>A0A6M3L0M7</accession>
<organism evidence="1">
    <name type="scientific">viral metagenome</name>
    <dbReference type="NCBI Taxonomy" id="1070528"/>
    <lineage>
        <taxon>unclassified sequences</taxon>
        <taxon>metagenomes</taxon>
        <taxon>organismal metagenomes</taxon>
    </lineage>
</organism>
<dbReference type="AlphaFoldDB" id="A0A6M3L0M7"/>
<sequence>MSKSDTDFKKRMTEIGLVEADDTVYPRIICSVGGKEKSGKTNFSLTAPDPIAILSTDIGTEGVVNKFKAAGKDIWIYEIEMPEKYEEAVKIWDGDGSSSYPGIQKTYKKLIKIPEIRTIIFDTSTEMWELLRIRRFGRLEKVMPFQYGPVNAEFHRMLRQPYKGQKNLILLHKVKPVYINDVRTADYENAGFGYTPNIVQVNLETFRTVPKRKCAYCDKEDGEHRHWCVKVKDCRQNPNLIDRVFIDRMCSFPILASLIIEGTDVEDWE</sequence>
<evidence type="ECO:0000313" key="1">
    <source>
        <dbReference type="EMBL" id="QJA88046.1"/>
    </source>
</evidence>
<reference evidence="1" key="1">
    <citation type="submission" date="2020-03" db="EMBL/GenBank/DDBJ databases">
        <title>The deep terrestrial virosphere.</title>
        <authorList>
            <person name="Holmfeldt K."/>
            <person name="Nilsson E."/>
            <person name="Simone D."/>
            <person name="Lopez-Fernandez M."/>
            <person name="Wu X."/>
            <person name="de Brujin I."/>
            <person name="Lundin D."/>
            <person name="Andersson A."/>
            <person name="Bertilsson S."/>
            <person name="Dopson M."/>
        </authorList>
    </citation>
    <scope>NUCLEOTIDE SEQUENCE</scope>
    <source>
        <strain evidence="1">MM415B02836</strain>
    </source>
</reference>
<gene>
    <name evidence="1" type="ORF">MM415B02836_0009</name>
</gene>